<dbReference type="Proteomes" id="UP000501926">
    <property type="component" value="Chromosome"/>
</dbReference>
<reference evidence="1" key="2">
    <citation type="submission" date="2006-01" db="EMBL/GenBank/DDBJ databases">
        <authorList>
            <person name="Genoscope"/>
        </authorList>
    </citation>
    <scope>NUCLEOTIDE SEQUENCE</scope>
</reference>
<reference evidence="4" key="4">
    <citation type="submission" date="2017-10" db="EMBL/GenBank/DDBJ databases">
        <authorList>
            <person name="Frank J."/>
        </authorList>
    </citation>
    <scope>NUCLEOTIDE SEQUENCE [LARGE SCALE GENOMIC DNA]</scope>
</reference>
<evidence type="ECO:0000313" key="2">
    <source>
        <dbReference type="EMBL" id="QII11279.1"/>
    </source>
</evidence>
<dbReference type="Proteomes" id="UP000221734">
    <property type="component" value="Chromosome Kuenenia_stuttgartiensis_MBR1"/>
</dbReference>
<proteinExistence type="predicted"/>
<sequence>MKNITLETICKKITDLQHDINLIKKILLEEPELREDFILRIRDIDLERSIIVDDFKERYGLK</sequence>
<protein>
    <submittedName>
        <fullName evidence="1">Uncharacterized protein</fullName>
    </submittedName>
</protein>
<reference evidence="1" key="1">
    <citation type="journal article" date="2006" name="Nature">
        <title>Deciphering the evolution and metabolism of an anammox bacterium from a community genome.</title>
        <authorList>
            <person name="Strous M."/>
            <person name="Pelletier E."/>
            <person name="Mangenot S."/>
            <person name="Rattei T."/>
            <person name="Lehner A."/>
            <person name="Taylor M.W."/>
            <person name="Horn M."/>
            <person name="Daims H."/>
            <person name="Bartol-Mavel D."/>
            <person name="Wincker P."/>
            <person name="Barbe V."/>
            <person name="Fonknechten N."/>
            <person name="Vallenet D."/>
            <person name="Segurens B."/>
            <person name="Schenowitz-Truong C."/>
            <person name="Medigue C."/>
            <person name="Collingro A."/>
            <person name="Snel B."/>
            <person name="Dutilh B.E."/>
            <person name="OpDenCamp H.J.M."/>
            <person name="vanDerDrift C."/>
            <person name="Cirpus I."/>
            <person name="vanDePas-Schoonen K.T."/>
            <person name="Harhangi H.R."/>
            <person name="vanNiftrik L."/>
            <person name="Schmid M."/>
            <person name="Keltjens J."/>
            <person name="vanDeVossenberg J."/>
            <person name="Kartal B."/>
            <person name="Meier H."/>
            <person name="Frishman D."/>
            <person name="Huynen M.A."/>
            <person name="Mewes H."/>
            <person name="Weissenbach J."/>
            <person name="Jetten M.S.M."/>
            <person name="Wagner M."/>
            <person name="LePaslier D."/>
        </authorList>
    </citation>
    <scope>NUCLEOTIDE SEQUENCE</scope>
</reference>
<dbReference type="EMBL" id="CT573071">
    <property type="protein sequence ID" value="CAJ74185.1"/>
    <property type="molecule type" value="Genomic_DNA"/>
</dbReference>
<reference evidence="2 5" key="5">
    <citation type="submission" date="2020-02" db="EMBL/GenBank/DDBJ databases">
        <title>Newly sequenced genome of strain CSTR1 showed variability in Candidatus Kuenenia stuttgartiensis genomes.</title>
        <authorList>
            <person name="Ding C."/>
            <person name="Adrian L."/>
        </authorList>
    </citation>
    <scope>NUCLEOTIDE SEQUENCE [LARGE SCALE GENOMIC DNA]</scope>
    <source>
        <strain evidence="2 5">CSTR1</strain>
    </source>
</reference>
<dbReference type="RefSeq" id="WP_099324095.1">
    <property type="nucleotide sequence ID" value="NZ_CP049055.1"/>
</dbReference>
<organism evidence="1">
    <name type="scientific">Kuenenia stuttgartiensis</name>
    <dbReference type="NCBI Taxonomy" id="174633"/>
    <lineage>
        <taxon>Bacteria</taxon>
        <taxon>Pseudomonadati</taxon>
        <taxon>Planctomycetota</taxon>
        <taxon>Candidatus Brocadiia</taxon>
        <taxon>Candidatus Brocadiales</taxon>
        <taxon>Candidatus Brocadiaceae</taxon>
        <taxon>Candidatus Kuenenia</taxon>
    </lineage>
</organism>
<dbReference type="KEGG" id="kst:KSMBR1_0717"/>
<gene>
    <name evidence="2" type="ORF">KsCSTR_19000</name>
    <name evidence="3" type="ORF">KSMBR1_0717</name>
    <name evidence="1" type="ORF">kuste3423</name>
</gene>
<keyword evidence="4" id="KW-1185">Reference proteome</keyword>
<dbReference type="AlphaFoldDB" id="Q1Q2E5"/>
<accession>Q1Q2E5</accession>
<evidence type="ECO:0000313" key="5">
    <source>
        <dbReference type="Proteomes" id="UP000501926"/>
    </source>
</evidence>
<evidence type="ECO:0000313" key="3">
    <source>
        <dbReference type="EMBL" id="SOH03228.1"/>
    </source>
</evidence>
<evidence type="ECO:0000313" key="1">
    <source>
        <dbReference type="EMBL" id="CAJ74185.1"/>
    </source>
</evidence>
<name>Q1Q2E5_KUEST</name>
<reference evidence="3" key="3">
    <citation type="submission" date="2017-10" db="EMBL/GenBank/DDBJ databases">
        <authorList>
            <person name="Banno H."/>
            <person name="Chua N.-H."/>
        </authorList>
    </citation>
    <scope>NUCLEOTIDE SEQUENCE [LARGE SCALE GENOMIC DNA]</scope>
    <source>
        <strain evidence="3">Kuenenia_mbr1_ru-nijmegen</strain>
    </source>
</reference>
<dbReference type="EMBL" id="LT934425">
    <property type="protein sequence ID" value="SOH03228.1"/>
    <property type="molecule type" value="Genomic_DNA"/>
</dbReference>
<dbReference type="EMBL" id="CP049055">
    <property type="protein sequence ID" value="QII11279.1"/>
    <property type="molecule type" value="Genomic_DNA"/>
</dbReference>
<evidence type="ECO:0000313" key="4">
    <source>
        <dbReference type="Proteomes" id="UP000221734"/>
    </source>
</evidence>